<dbReference type="EMBL" id="HBUF01246460">
    <property type="protein sequence ID" value="CAG6678601.1"/>
    <property type="molecule type" value="Transcribed_RNA"/>
</dbReference>
<proteinExistence type="predicted"/>
<organism evidence="1">
    <name type="scientific">Cacopsylla melanoneura</name>
    <dbReference type="NCBI Taxonomy" id="428564"/>
    <lineage>
        <taxon>Eukaryota</taxon>
        <taxon>Metazoa</taxon>
        <taxon>Ecdysozoa</taxon>
        <taxon>Arthropoda</taxon>
        <taxon>Hexapoda</taxon>
        <taxon>Insecta</taxon>
        <taxon>Pterygota</taxon>
        <taxon>Neoptera</taxon>
        <taxon>Paraneoptera</taxon>
        <taxon>Hemiptera</taxon>
        <taxon>Sternorrhyncha</taxon>
        <taxon>Psylloidea</taxon>
        <taxon>Psyllidae</taxon>
        <taxon>Psyllinae</taxon>
        <taxon>Cacopsylla</taxon>
    </lineage>
</organism>
<dbReference type="EMBL" id="HBUF01246461">
    <property type="protein sequence ID" value="CAG6678605.1"/>
    <property type="molecule type" value="Transcribed_RNA"/>
</dbReference>
<reference evidence="1" key="1">
    <citation type="submission" date="2021-05" db="EMBL/GenBank/DDBJ databases">
        <authorList>
            <person name="Alioto T."/>
            <person name="Alioto T."/>
            <person name="Gomez Garrido J."/>
        </authorList>
    </citation>
    <scope>NUCLEOTIDE SEQUENCE</scope>
</reference>
<dbReference type="AlphaFoldDB" id="A0A8D8T1G2"/>
<evidence type="ECO:0000313" key="1">
    <source>
        <dbReference type="EMBL" id="CAG6678601.1"/>
    </source>
</evidence>
<protein>
    <submittedName>
        <fullName evidence="1">Uncharacterized protein</fullName>
    </submittedName>
</protein>
<name>A0A8D8T1G2_9HEMI</name>
<accession>A0A8D8T1G2</accession>
<sequence length="104" mass="12028">MVICYGFPSMIFAHDFPTPNSVAALAHSRVQNARRPDVRIPMVAFRIVADLNLVRSRTFQTVLRGSFNYLSRSTSKTFRRHRFTVANGTRFSRKARTPWRPQTN</sequence>